<evidence type="ECO:0000256" key="1">
    <source>
        <dbReference type="SAM" id="Phobius"/>
    </source>
</evidence>
<feature type="transmembrane region" description="Helical" evidence="1">
    <location>
        <begin position="120"/>
        <end position="139"/>
    </location>
</feature>
<keyword evidence="1" id="KW-1133">Transmembrane helix</keyword>
<gene>
    <name evidence="2" type="ORF">Rain11_1039</name>
</gene>
<dbReference type="Proteomes" id="UP000233387">
    <property type="component" value="Unassembled WGS sequence"/>
</dbReference>
<dbReference type="InterPro" id="IPR054261">
    <property type="entry name" value="DUF6992"/>
</dbReference>
<organism evidence="2 3">
    <name type="scientific">Raineya orbicola</name>
    <dbReference type="NCBI Taxonomy" id="2016530"/>
    <lineage>
        <taxon>Bacteria</taxon>
        <taxon>Pseudomonadati</taxon>
        <taxon>Bacteroidota</taxon>
        <taxon>Cytophagia</taxon>
        <taxon>Cytophagales</taxon>
        <taxon>Raineyaceae</taxon>
        <taxon>Raineya</taxon>
    </lineage>
</organism>
<dbReference type="Pfam" id="PF22503">
    <property type="entry name" value="DUF6992"/>
    <property type="match status" value="1"/>
</dbReference>
<feature type="transmembrane region" description="Helical" evidence="1">
    <location>
        <begin position="160"/>
        <end position="179"/>
    </location>
</feature>
<protein>
    <submittedName>
        <fullName evidence="2">Uncharacterized protein</fullName>
    </submittedName>
</protein>
<keyword evidence="1" id="KW-0812">Transmembrane</keyword>
<dbReference type="RefSeq" id="WP_101358305.1">
    <property type="nucleotide sequence ID" value="NZ_NKXO01000013.1"/>
</dbReference>
<proteinExistence type="predicted"/>
<keyword evidence="1" id="KW-0472">Membrane</keyword>
<sequence>MKSLRMRYFFLPLFLLSLYVVWAQSDTFSQDFKKFRFQYKKNNRVGMWILGSWAVGNMLASGAVLAFAKPQDESKYFYQMNIMWNTVNLGLAGLGLYQNYQSDEMLTWQSVLAEHHQMQKILLFNAGLDVGYIMTGFFLKEKAKTAQKLPERLRGWGKSLILQGAFLLAFDVGLTIAHSKNGSKMQKFLEKVQITSTENGIGLIYFLH</sequence>
<comment type="caution">
    <text evidence="2">The sequence shown here is derived from an EMBL/GenBank/DDBJ whole genome shotgun (WGS) entry which is preliminary data.</text>
</comment>
<dbReference type="EMBL" id="NKXO01000013">
    <property type="protein sequence ID" value="PKQ69974.1"/>
    <property type="molecule type" value="Genomic_DNA"/>
</dbReference>
<reference evidence="2 3" key="1">
    <citation type="submission" date="2017-06" db="EMBL/GenBank/DDBJ databases">
        <title>Raineya orbicola gen. nov., sp. nov. a slightly thermophilic bacterium of the phylum Bacteroidetes and the description of Raineyaceae fam. nov.</title>
        <authorList>
            <person name="Albuquerque L."/>
            <person name="Polonia A.R.M."/>
            <person name="Barroso C."/>
            <person name="Froufe H.J.C."/>
            <person name="Lage O."/>
            <person name="Lobo-Da-Cunha A."/>
            <person name="Egas C."/>
            <person name="Da Costa M.S."/>
        </authorList>
    </citation>
    <scope>NUCLEOTIDE SEQUENCE [LARGE SCALE GENOMIC DNA]</scope>
    <source>
        <strain evidence="2 3">SPSPC-11</strain>
    </source>
</reference>
<accession>A0A2N3II39</accession>
<dbReference type="OrthoDB" id="1122568at2"/>
<evidence type="ECO:0000313" key="3">
    <source>
        <dbReference type="Proteomes" id="UP000233387"/>
    </source>
</evidence>
<feature type="transmembrane region" description="Helical" evidence="1">
    <location>
        <begin position="47"/>
        <end position="68"/>
    </location>
</feature>
<keyword evidence="3" id="KW-1185">Reference proteome</keyword>
<dbReference type="AlphaFoldDB" id="A0A2N3II39"/>
<name>A0A2N3II39_9BACT</name>
<evidence type="ECO:0000313" key="2">
    <source>
        <dbReference type="EMBL" id="PKQ69974.1"/>
    </source>
</evidence>